<feature type="domain" description="HTH iclR-type" evidence="4">
    <location>
        <begin position="2"/>
        <end position="63"/>
    </location>
</feature>
<dbReference type="OrthoDB" id="9778379at2"/>
<gene>
    <name evidence="7" type="ORF">AWH56_018070</name>
    <name evidence="6" type="ORF">AWH56_06525</name>
</gene>
<dbReference type="SUPFAM" id="SSF46785">
    <property type="entry name" value="Winged helix' DNA-binding domain"/>
    <property type="match status" value="1"/>
</dbReference>
<dbReference type="RefSeq" id="WP_071316354.1">
    <property type="nucleotide sequence ID" value="NZ_CP063356.2"/>
</dbReference>
<dbReference type="PROSITE" id="PS51077">
    <property type="entry name" value="HTH_ICLR"/>
    <property type="match status" value="1"/>
</dbReference>
<keyword evidence="2" id="KW-0238">DNA-binding</keyword>
<reference evidence="7" key="4">
    <citation type="submission" date="2020-10" db="EMBL/GenBank/DDBJ databases">
        <authorList>
            <person name="Bassil N.M."/>
            <person name="Lloyd J.R."/>
        </authorList>
    </citation>
    <scope>NUCLEOTIDE SEQUENCE</scope>
    <source>
        <strain evidence="7">NB2006</strain>
    </source>
</reference>
<proteinExistence type="predicted"/>
<dbReference type="KEGG" id="aia:AWH56_018070"/>
<dbReference type="InterPro" id="IPR029016">
    <property type="entry name" value="GAF-like_dom_sf"/>
</dbReference>
<sequence length="245" mass="27537">MINSITNAVKVINCFSIEQPEVGVSDLSIKLEMNKSTVHHIVKALHNEGVLVRTPSRKYRLGSRLLGWGNLVTEQYKSFFNATPYIDNLVKLTNEVVHLAVRENNEVSYLAKIEPKTPVRIKTTIGDRNPLYCTALGKVLLASNIDKDLGMINDLILIPLTSQTITNHERLIDELRKINEQGYAIDDEEFEIGLFCIAVPIKDFMGNVVCAISISGPEYRIKENKDHLIKKLLLTASKISTFCDL</sequence>
<dbReference type="InterPro" id="IPR050707">
    <property type="entry name" value="HTH_MetabolicPath_Reg"/>
</dbReference>
<dbReference type="InterPro" id="IPR005471">
    <property type="entry name" value="Tscrpt_reg_IclR_N"/>
</dbReference>
<evidence type="ECO:0000256" key="3">
    <source>
        <dbReference type="ARBA" id="ARBA00023163"/>
    </source>
</evidence>
<reference evidence="7 8" key="2">
    <citation type="journal article" date="2017" name="Genome Announc.">
        <title>Draft Genome Sequences of Four Alkaliphilic Bacteria Belonging to the Anaerobacillus Genus.</title>
        <authorList>
            <person name="Bassil N.M."/>
            <person name="Lloyd J.R."/>
        </authorList>
    </citation>
    <scope>NUCLEOTIDE SEQUENCE [LARGE SCALE GENOMIC DNA]</scope>
    <source>
        <strain evidence="7 8">NB2006</strain>
    </source>
</reference>
<dbReference type="Pfam" id="PF09339">
    <property type="entry name" value="HTH_IclR"/>
    <property type="match status" value="1"/>
</dbReference>
<keyword evidence="1" id="KW-0805">Transcription regulation</keyword>
<keyword evidence="8" id="KW-1185">Reference proteome</keyword>
<dbReference type="AlphaFoldDB" id="A0A1S2M9L1"/>
<evidence type="ECO:0000313" key="7">
    <source>
        <dbReference type="EMBL" id="QOY34617.1"/>
    </source>
</evidence>
<reference evidence="6 8" key="1">
    <citation type="submission" date="2016-10" db="EMBL/GenBank/DDBJ databases">
        <title>Draft genome sequences of four alkaliphilic bacteria belonging to the Anaerobacillus genus.</title>
        <authorList>
            <person name="Bassil N.M."/>
            <person name="Lloyd J.R."/>
        </authorList>
    </citation>
    <scope>NUCLEOTIDE SEQUENCE [LARGE SCALE GENOMIC DNA]</scope>
    <source>
        <strain evidence="6 8">NB2006</strain>
    </source>
</reference>
<organism evidence="6 8">
    <name type="scientific">Anaerobacillus isosaccharinicus</name>
    <dbReference type="NCBI Taxonomy" id="1532552"/>
    <lineage>
        <taxon>Bacteria</taxon>
        <taxon>Bacillati</taxon>
        <taxon>Bacillota</taxon>
        <taxon>Bacilli</taxon>
        <taxon>Bacillales</taxon>
        <taxon>Bacillaceae</taxon>
        <taxon>Anaerobacillus</taxon>
    </lineage>
</organism>
<feature type="domain" description="IclR-ED" evidence="5">
    <location>
        <begin position="64"/>
        <end position="245"/>
    </location>
</feature>
<dbReference type="PANTHER" id="PTHR30136:SF35">
    <property type="entry name" value="HTH-TYPE TRANSCRIPTIONAL REGULATOR RV1719"/>
    <property type="match status" value="1"/>
</dbReference>
<reference evidence="7 8" key="3">
    <citation type="journal article" date="2019" name="Int. J. Syst. Evol. Microbiol.">
        <title>Anaerobacillus isosaccharinicus sp. nov., an alkaliphilic bacterium which degrades isosaccharinic acid.</title>
        <authorList>
            <person name="Bassil N.M."/>
            <person name="Lloyd J.R."/>
        </authorList>
    </citation>
    <scope>NUCLEOTIDE SEQUENCE [LARGE SCALE GENOMIC DNA]</scope>
    <source>
        <strain evidence="7 8">NB2006</strain>
    </source>
</reference>
<dbReference type="PANTHER" id="PTHR30136">
    <property type="entry name" value="HELIX-TURN-HELIX TRANSCRIPTIONAL REGULATOR, ICLR FAMILY"/>
    <property type="match status" value="1"/>
</dbReference>
<dbReference type="Proteomes" id="UP000180175">
    <property type="component" value="Chromosome"/>
</dbReference>
<dbReference type="EMBL" id="LQXD01000057">
    <property type="protein sequence ID" value="OIJ21173.1"/>
    <property type="molecule type" value="Genomic_DNA"/>
</dbReference>
<evidence type="ECO:0000256" key="1">
    <source>
        <dbReference type="ARBA" id="ARBA00023015"/>
    </source>
</evidence>
<dbReference type="InterPro" id="IPR014757">
    <property type="entry name" value="Tscrpt_reg_IclR_C"/>
</dbReference>
<accession>A0A1S2M9L1</accession>
<dbReference type="SUPFAM" id="SSF55781">
    <property type="entry name" value="GAF domain-like"/>
    <property type="match status" value="1"/>
</dbReference>
<evidence type="ECO:0000259" key="4">
    <source>
        <dbReference type="PROSITE" id="PS51077"/>
    </source>
</evidence>
<protein>
    <submittedName>
        <fullName evidence="7">IclR family transcriptional regulator</fullName>
    </submittedName>
</protein>
<dbReference type="InterPro" id="IPR036388">
    <property type="entry name" value="WH-like_DNA-bd_sf"/>
</dbReference>
<evidence type="ECO:0000313" key="6">
    <source>
        <dbReference type="EMBL" id="OIJ21173.1"/>
    </source>
</evidence>
<dbReference type="Gene3D" id="3.30.450.40">
    <property type="match status" value="1"/>
</dbReference>
<dbReference type="InterPro" id="IPR036390">
    <property type="entry name" value="WH_DNA-bd_sf"/>
</dbReference>
<dbReference type="GO" id="GO:0003700">
    <property type="term" value="F:DNA-binding transcription factor activity"/>
    <property type="evidence" value="ECO:0007669"/>
    <property type="project" value="TreeGrafter"/>
</dbReference>
<name>A0A1S2M9L1_9BACI</name>
<dbReference type="Pfam" id="PF01614">
    <property type="entry name" value="IclR_C"/>
    <property type="match status" value="1"/>
</dbReference>
<evidence type="ECO:0000259" key="5">
    <source>
        <dbReference type="PROSITE" id="PS51078"/>
    </source>
</evidence>
<evidence type="ECO:0000256" key="2">
    <source>
        <dbReference type="ARBA" id="ARBA00023125"/>
    </source>
</evidence>
<dbReference type="GO" id="GO:0003677">
    <property type="term" value="F:DNA binding"/>
    <property type="evidence" value="ECO:0007669"/>
    <property type="project" value="UniProtKB-KW"/>
</dbReference>
<evidence type="ECO:0000313" key="8">
    <source>
        <dbReference type="Proteomes" id="UP000180175"/>
    </source>
</evidence>
<dbReference type="GO" id="GO:0045892">
    <property type="term" value="P:negative regulation of DNA-templated transcription"/>
    <property type="evidence" value="ECO:0007669"/>
    <property type="project" value="TreeGrafter"/>
</dbReference>
<dbReference type="PROSITE" id="PS51078">
    <property type="entry name" value="ICLR_ED"/>
    <property type="match status" value="1"/>
</dbReference>
<dbReference type="EMBL" id="CP063356">
    <property type="protein sequence ID" value="QOY34617.1"/>
    <property type="molecule type" value="Genomic_DNA"/>
</dbReference>
<dbReference type="Gene3D" id="1.10.10.10">
    <property type="entry name" value="Winged helix-like DNA-binding domain superfamily/Winged helix DNA-binding domain"/>
    <property type="match status" value="1"/>
</dbReference>
<dbReference type="SMART" id="SM00346">
    <property type="entry name" value="HTH_ICLR"/>
    <property type="match status" value="1"/>
</dbReference>
<keyword evidence="3" id="KW-0804">Transcription</keyword>